<dbReference type="AlphaFoldDB" id="A0AA36MMW3"/>
<dbReference type="EMBL" id="CAUJNA010000489">
    <property type="protein sequence ID" value="CAJ1377776.1"/>
    <property type="molecule type" value="Genomic_DNA"/>
</dbReference>
<name>A0AA36MMW3_9DINO</name>
<protein>
    <submittedName>
        <fullName evidence="2">Uncharacterized protein</fullName>
    </submittedName>
</protein>
<gene>
    <name evidence="2" type="ORF">EVOR1521_LOCUS6492</name>
</gene>
<accession>A0AA36MMW3</accession>
<comment type="caution">
    <text evidence="2">The sequence shown here is derived from an EMBL/GenBank/DDBJ whole genome shotgun (WGS) entry which is preliminary data.</text>
</comment>
<evidence type="ECO:0000313" key="3">
    <source>
        <dbReference type="Proteomes" id="UP001178507"/>
    </source>
</evidence>
<organism evidence="2 3">
    <name type="scientific">Effrenium voratum</name>
    <dbReference type="NCBI Taxonomy" id="2562239"/>
    <lineage>
        <taxon>Eukaryota</taxon>
        <taxon>Sar</taxon>
        <taxon>Alveolata</taxon>
        <taxon>Dinophyceae</taxon>
        <taxon>Suessiales</taxon>
        <taxon>Symbiodiniaceae</taxon>
        <taxon>Effrenium</taxon>
    </lineage>
</organism>
<evidence type="ECO:0000313" key="2">
    <source>
        <dbReference type="EMBL" id="CAJ1377776.1"/>
    </source>
</evidence>
<feature type="non-terminal residue" evidence="2">
    <location>
        <position position="59"/>
    </location>
</feature>
<feature type="region of interest" description="Disordered" evidence="1">
    <location>
        <begin position="1"/>
        <end position="25"/>
    </location>
</feature>
<proteinExistence type="predicted"/>
<keyword evidence="3" id="KW-1185">Reference proteome</keyword>
<dbReference type="Proteomes" id="UP001178507">
    <property type="component" value="Unassembled WGS sequence"/>
</dbReference>
<reference evidence="2" key="1">
    <citation type="submission" date="2023-08" db="EMBL/GenBank/DDBJ databases">
        <authorList>
            <person name="Chen Y."/>
            <person name="Shah S."/>
            <person name="Dougan E. K."/>
            <person name="Thang M."/>
            <person name="Chan C."/>
        </authorList>
    </citation>
    <scope>NUCLEOTIDE SEQUENCE</scope>
</reference>
<evidence type="ECO:0000256" key="1">
    <source>
        <dbReference type="SAM" id="MobiDB-lite"/>
    </source>
</evidence>
<sequence length="59" mass="6757">EPQLSFDSMDSKPSKAQRGPPGLRCHSRHVEKLNRFLQTVEADNARLRGEVLIRRLEVS</sequence>